<comment type="caution">
    <text evidence="2">The sequence shown here is derived from an EMBL/GenBank/DDBJ whole genome shotgun (WGS) entry which is preliminary data.</text>
</comment>
<feature type="non-terminal residue" evidence="2">
    <location>
        <position position="66"/>
    </location>
</feature>
<reference evidence="2" key="1">
    <citation type="submission" date="2022-08" db="EMBL/GenBank/DDBJ databases">
        <title>Genome sequencing of akame (Lates japonicus).</title>
        <authorList>
            <person name="Hashiguchi Y."/>
            <person name="Takahashi H."/>
        </authorList>
    </citation>
    <scope>NUCLEOTIDE SEQUENCE</scope>
    <source>
        <strain evidence="2">Kochi</strain>
    </source>
</reference>
<dbReference type="AlphaFoldDB" id="A0AAD3MG96"/>
<evidence type="ECO:0000313" key="2">
    <source>
        <dbReference type="EMBL" id="GLD53938.1"/>
    </source>
</evidence>
<feature type="region of interest" description="Disordered" evidence="1">
    <location>
        <begin position="1"/>
        <end position="26"/>
    </location>
</feature>
<gene>
    <name evidence="2" type="ORF">AKAME5_002838600</name>
</gene>
<protein>
    <submittedName>
        <fullName evidence="2">RNA-binding motif, single-stranded-interacting protein 3 isoform X1</fullName>
    </submittedName>
</protein>
<dbReference type="Proteomes" id="UP001279410">
    <property type="component" value="Unassembled WGS sequence"/>
</dbReference>
<dbReference type="Gene3D" id="3.30.70.330">
    <property type="match status" value="1"/>
</dbReference>
<dbReference type="EMBL" id="BRZM01004003">
    <property type="protein sequence ID" value="GLD53938.1"/>
    <property type="molecule type" value="Genomic_DNA"/>
</dbReference>
<dbReference type="InterPro" id="IPR035979">
    <property type="entry name" value="RBD_domain_sf"/>
</dbReference>
<accession>A0AAD3MG96</accession>
<proteinExistence type="predicted"/>
<name>A0AAD3MG96_LATJO</name>
<organism evidence="2 3">
    <name type="scientific">Lates japonicus</name>
    <name type="common">Japanese lates</name>
    <dbReference type="NCBI Taxonomy" id="270547"/>
    <lineage>
        <taxon>Eukaryota</taxon>
        <taxon>Metazoa</taxon>
        <taxon>Chordata</taxon>
        <taxon>Craniata</taxon>
        <taxon>Vertebrata</taxon>
        <taxon>Euteleostomi</taxon>
        <taxon>Actinopterygii</taxon>
        <taxon>Neopterygii</taxon>
        <taxon>Teleostei</taxon>
        <taxon>Neoteleostei</taxon>
        <taxon>Acanthomorphata</taxon>
        <taxon>Carangaria</taxon>
        <taxon>Carangaria incertae sedis</taxon>
        <taxon>Centropomidae</taxon>
        <taxon>Lates</taxon>
    </lineage>
</organism>
<keyword evidence="3" id="KW-1185">Reference proteome</keyword>
<feature type="compositionally biased region" description="Pro residues" evidence="1">
    <location>
        <begin position="1"/>
        <end position="15"/>
    </location>
</feature>
<dbReference type="InterPro" id="IPR012677">
    <property type="entry name" value="Nucleotide-bd_a/b_plait_sf"/>
</dbReference>
<feature type="non-terminal residue" evidence="2">
    <location>
        <position position="1"/>
    </location>
</feature>
<evidence type="ECO:0000256" key="1">
    <source>
        <dbReference type="SAM" id="MobiDB-lite"/>
    </source>
</evidence>
<sequence>QPYAPPPHPMAPPSPSTNSCSQGGAEQLSKTNLYIRGLPPGTTDQDLIKLCQPLVQLASTPSLTHP</sequence>
<evidence type="ECO:0000313" key="3">
    <source>
        <dbReference type="Proteomes" id="UP001279410"/>
    </source>
</evidence>
<feature type="compositionally biased region" description="Polar residues" evidence="1">
    <location>
        <begin position="17"/>
        <end position="26"/>
    </location>
</feature>
<dbReference type="SUPFAM" id="SSF54928">
    <property type="entry name" value="RNA-binding domain, RBD"/>
    <property type="match status" value="1"/>
</dbReference>
<dbReference type="GO" id="GO:0003676">
    <property type="term" value="F:nucleic acid binding"/>
    <property type="evidence" value="ECO:0007669"/>
    <property type="project" value="InterPro"/>
</dbReference>